<keyword evidence="2" id="KW-0548">Nucleotidyltransferase</keyword>
<keyword evidence="5" id="KW-1185">Reference proteome</keyword>
<organism evidence="4 5">
    <name type="scientific">Shewanella maritima</name>
    <dbReference type="NCBI Taxonomy" id="2520507"/>
    <lineage>
        <taxon>Bacteria</taxon>
        <taxon>Pseudomonadati</taxon>
        <taxon>Pseudomonadota</taxon>
        <taxon>Gammaproteobacteria</taxon>
        <taxon>Alteromonadales</taxon>
        <taxon>Shewanellaceae</taxon>
        <taxon>Shewanella</taxon>
    </lineage>
</organism>
<dbReference type="RefSeq" id="WP_130603279.1">
    <property type="nucleotide sequence ID" value="NZ_CP036200.1"/>
</dbReference>
<dbReference type="InterPro" id="IPR005835">
    <property type="entry name" value="NTP_transferase_dom"/>
</dbReference>
<reference evidence="4 5" key="1">
    <citation type="submission" date="2019-02" db="EMBL/GenBank/DDBJ databases">
        <title>Shewanella sp. D4-2 isolated from Dokdo Island.</title>
        <authorList>
            <person name="Baek K."/>
        </authorList>
    </citation>
    <scope>NUCLEOTIDE SEQUENCE [LARGE SCALE GENOMIC DNA]</scope>
    <source>
        <strain evidence="4 5">D4-2</strain>
    </source>
</reference>
<dbReference type="AlphaFoldDB" id="A0A411PMN5"/>
<dbReference type="OrthoDB" id="9788272at2"/>
<dbReference type="SUPFAM" id="SSF53448">
    <property type="entry name" value="Nucleotide-diphospho-sugar transferases"/>
    <property type="match status" value="1"/>
</dbReference>
<dbReference type="Gene3D" id="3.90.550.10">
    <property type="entry name" value="Spore Coat Polysaccharide Biosynthesis Protein SpsA, Chain A"/>
    <property type="match status" value="1"/>
</dbReference>
<evidence type="ECO:0000256" key="1">
    <source>
        <dbReference type="ARBA" id="ARBA00022679"/>
    </source>
</evidence>
<dbReference type="GO" id="GO:0016779">
    <property type="term" value="F:nucleotidyltransferase activity"/>
    <property type="evidence" value="ECO:0007669"/>
    <property type="project" value="UniProtKB-KW"/>
</dbReference>
<dbReference type="InterPro" id="IPR054790">
    <property type="entry name" value="MurU"/>
</dbReference>
<dbReference type="EMBL" id="CP036200">
    <property type="protein sequence ID" value="QBF84807.1"/>
    <property type="molecule type" value="Genomic_DNA"/>
</dbReference>
<dbReference type="PANTHER" id="PTHR43584:SF8">
    <property type="entry name" value="N-ACETYLMURAMATE ALPHA-1-PHOSPHATE URIDYLYLTRANSFERASE"/>
    <property type="match status" value="1"/>
</dbReference>
<dbReference type="InterPro" id="IPR050065">
    <property type="entry name" value="GlmU-like"/>
</dbReference>
<accession>A0A411PMN5</accession>
<dbReference type="KEGG" id="smai:EXU30_05770"/>
<dbReference type="Pfam" id="PF00483">
    <property type="entry name" value="NTP_transferase"/>
    <property type="match status" value="1"/>
</dbReference>
<dbReference type="PANTHER" id="PTHR43584">
    <property type="entry name" value="NUCLEOTIDYL TRANSFERASE"/>
    <property type="match status" value="1"/>
</dbReference>
<dbReference type="CDD" id="cd06422">
    <property type="entry name" value="NTP_transferase_like_1"/>
    <property type="match status" value="1"/>
</dbReference>
<sequence length="229" mass="24959">MKAMILAAGRGERLRPLTDSCPKPLVEVNGKPLIEYHLEKLAKAGVAEVVINCAWQGHMLPETLGDGSRWGLSIQYSHESQALETAGGIKQALPLLGAEPFLVINGDIYIDDLPDFDRALTMLNQQGKQMFLWLVTNPAHHPSGDFSVNEGALSYQADNKFTFSGMGIYHPCAFDSLEAGKAPLGPLMRAAMEQKQVIGELHSGYWCDVGTTARLAEVAAHIQMLKNES</sequence>
<evidence type="ECO:0000313" key="4">
    <source>
        <dbReference type="EMBL" id="QBF84807.1"/>
    </source>
</evidence>
<evidence type="ECO:0000259" key="3">
    <source>
        <dbReference type="Pfam" id="PF00483"/>
    </source>
</evidence>
<dbReference type="InterPro" id="IPR029044">
    <property type="entry name" value="Nucleotide-diphossugar_trans"/>
</dbReference>
<evidence type="ECO:0000256" key="2">
    <source>
        <dbReference type="ARBA" id="ARBA00022695"/>
    </source>
</evidence>
<proteinExistence type="predicted"/>
<protein>
    <submittedName>
        <fullName evidence="4">Nucleotidyltransferase family protein</fullName>
    </submittedName>
</protein>
<keyword evidence="1 4" id="KW-0808">Transferase</keyword>
<dbReference type="NCBIfam" id="NF045761">
    <property type="entry name" value="NAMPUrTaseMurU"/>
    <property type="match status" value="1"/>
</dbReference>
<dbReference type="Proteomes" id="UP000291106">
    <property type="component" value="Chromosome"/>
</dbReference>
<feature type="domain" description="Nucleotidyl transferase" evidence="3">
    <location>
        <begin position="2"/>
        <end position="142"/>
    </location>
</feature>
<evidence type="ECO:0000313" key="5">
    <source>
        <dbReference type="Proteomes" id="UP000291106"/>
    </source>
</evidence>
<name>A0A411PMN5_9GAMM</name>
<gene>
    <name evidence="4" type="ORF">EXU30_05770</name>
</gene>